<keyword evidence="11 13" id="KW-0501">Molybdenum cofactor biosynthesis</keyword>
<accession>A0A559K0G2</accession>
<dbReference type="CDD" id="cd00887">
    <property type="entry name" value="MoeA"/>
    <property type="match status" value="1"/>
</dbReference>
<keyword evidence="16" id="KW-1185">Reference proteome</keyword>
<dbReference type="InterPro" id="IPR038987">
    <property type="entry name" value="MoeA-like"/>
</dbReference>
<evidence type="ECO:0000256" key="5">
    <source>
        <dbReference type="ARBA" id="ARBA00013269"/>
    </source>
</evidence>
<evidence type="ECO:0000259" key="14">
    <source>
        <dbReference type="SMART" id="SM00852"/>
    </source>
</evidence>
<dbReference type="AlphaFoldDB" id="A0A559K0G2"/>
<evidence type="ECO:0000256" key="4">
    <source>
        <dbReference type="ARBA" id="ARBA00010763"/>
    </source>
</evidence>
<dbReference type="NCBIfam" id="NF045515">
    <property type="entry name" value="Glp_gephyrin"/>
    <property type="match status" value="1"/>
</dbReference>
<dbReference type="Gene3D" id="3.40.980.10">
    <property type="entry name" value="MoaB/Mog-like domain"/>
    <property type="match status" value="1"/>
</dbReference>
<protein>
    <recommendedName>
        <fullName evidence="6 13">Molybdopterin molybdenumtransferase</fullName>
        <ecNumber evidence="5 13">2.10.1.1</ecNumber>
    </recommendedName>
</protein>
<comment type="function">
    <text evidence="2 13">Catalyzes the insertion of molybdate into adenylated molybdopterin with the concomitant release of AMP.</text>
</comment>
<dbReference type="InterPro" id="IPR005111">
    <property type="entry name" value="MoeA_C_domain_IV"/>
</dbReference>
<dbReference type="GO" id="GO:0005829">
    <property type="term" value="C:cytosol"/>
    <property type="evidence" value="ECO:0007669"/>
    <property type="project" value="TreeGrafter"/>
</dbReference>
<evidence type="ECO:0000313" key="16">
    <source>
        <dbReference type="Proteomes" id="UP000317036"/>
    </source>
</evidence>
<feature type="domain" description="MoaB/Mog" evidence="14">
    <location>
        <begin position="195"/>
        <end position="333"/>
    </location>
</feature>
<dbReference type="Gene3D" id="2.170.190.11">
    <property type="entry name" value="Molybdopterin biosynthesis moea protein, domain 3"/>
    <property type="match status" value="1"/>
</dbReference>
<evidence type="ECO:0000313" key="15">
    <source>
        <dbReference type="EMBL" id="TVY05540.1"/>
    </source>
</evidence>
<dbReference type="FunFam" id="2.170.190.11:FF:000001">
    <property type="entry name" value="Molybdopterin molybdenumtransferase"/>
    <property type="match status" value="1"/>
</dbReference>
<evidence type="ECO:0000256" key="3">
    <source>
        <dbReference type="ARBA" id="ARBA00005046"/>
    </source>
</evidence>
<evidence type="ECO:0000256" key="1">
    <source>
        <dbReference type="ARBA" id="ARBA00001946"/>
    </source>
</evidence>
<comment type="similarity">
    <text evidence="4 13">Belongs to the MoeA family.</text>
</comment>
<comment type="caution">
    <text evidence="15">The sequence shown here is derived from an EMBL/GenBank/DDBJ whole genome shotgun (WGS) entry which is preliminary data.</text>
</comment>
<keyword evidence="9 13" id="KW-0479">Metal-binding</keyword>
<dbReference type="NCBIfam" id="TIGR00177">
    <property type="entry name" value="molyb_syn"/>
    <property type="match status" value="1"/>
</dbReference>
<dbReference type="GO" id="GO:0006777">
    <property type="term" value="P:Mo-molybdopterin cofactor biosynthetic process"/>
    <property type="evidence" value="ECO:0007669"/>
    <property type="project" value="UniProtKB-UniRule"/>
</dbReference>
<dbReference type="Pfam" id="PF03453">
    <property type="entry name" value="MoeA_N"/>
    <property type="match status" value="1"/>
</dbReference>
<comment type="catalytic activity">
    <reaction evidence="12">
        <text>adenylyl-molybdopterin + molybdate = Mo-molybdopterin + AMP + H(+)</text>
        <dbReference type="Rhea" id="RHEA:35047"/>
        <dbReference type="ChEBI" id="CHEBI:15378"/>
        <dbReference type="ChEBI" id="CHEBI:36264"/>
        <dbReference type="ChEBI" id="CHEBI:62727"/>
        <dbReference type="ChEBI" id="CHEBI:71302"/>
        <dbReference type="ChEBI" id="CHEBI:456215"/>
        <dbReference type="EC" id="2.10.1.1"/>
    </reaction>
</comment>
<evidence type="ECO:0000256" key="7">
    <source>
        <dbReference type="ARBA" id="ARBA00022505"/>
    </source>
</evidence>
<evidence type="ECO:0000256" key="13">
    <source>
        <dbReference type="RuleBase" id="RU365090"/>
    </source>
</evidence>
<dbReference type="InterPro" id="IPR036688">
    <property type="entry name" value="MoeA_C_domain_IV_sf"/>
</dbReference>
<dbReference type="InterPro" id="IPR001453">
    <property type="entry name" value="MoaB/Mog_dom"/>
</dbReference>
<evidence type="ECO:0000256" key="9">
    <source>
        <dbReference type="ARBA" id="ARBA00022723"/>
    </source>
</evidence>
<keyword evidence="10 13" id="KW-0460">Magnesium</keyword>
<sequence>MGSLRFGRDLIQLEEAQERVLRTVRVQPAEQVRLEEAMGRRLAVEVSADHSVPHFRRAGVDGYAVRAEDTASATGGAAVSLEVLETIPCGTVPTQRLAPGQASRIMTGAVVPEGADAVVMVEMTDRQELAGKEAGLVVEIRKAMAPGENITAVGQECGEGEKLLAAGTVIGPGEAAVLATFGYSMVPVFVRPRVAIFSTGAELLPVEETLAPGRIRNSNSYMLACQVRESGGEPSIMPILPDEVEQVQAELLAALSWADIVITTGGVSVGDKDVLVELFERWDGELHFNKIAMRPGSPTSFGQWRGKPIFALSGNPGASYVGFELLVRPYLRKALGAVDPLPQTGTAFLDAEYRKGSAYPRYVRGTSRVEAGQVKVRPAGRDKSSIMISIKDADCLICVPAGGRGAEQGELVRTISLQQH</sequence>
<dbReference type="Gene3D" id="2.40.340.10">
    <property type="entry name" value="MoeA, C-terminal, domain IV"/>
    <property type="match status" value="1"/>
</dbReference>
<dbReference type="EC" id="2.10.1.1" evidence="5 13"/>
<dbReference type="InterPro" id="IPR036425">
    <property type="entry name" value="MoaB/Mog-like_dom_sf"/>
</dbReference>
<evidence type="ECO:0000256" key="2">
    <source>
        <dbReference type="ARBA" id="ARBA00002901"/>
    </source>
</evidence>
<dbReference type="PANTHER" id="PTHR10192:SF5">
    <property type="entry name" value="GEPHYRIN"/>
    <property type="match status" value="1"/>
</dbReference>
<dbReference type="RefSeq" id="WP_144853950.1">
    <property type="nucleotide sequence ID" value="NZ_VNJI01000056.1"/>
</dbReference>
<dbReference type="Pfam" id="PF03454">
    <property type="entry name" value="MoeA_C"/>
    <property type="match status" value="1"/>
</dbReference>
<evidence type="ECO:0000256" key="11">
    <source>
        <dbReference type="ARBA" id="ARBA00023150"/>
    </source>
</evidence>
<dbReference type="InterPro" id="IPR036135">
    <property type="entry name" value="MoeA_linker/N_sf"/>
</dbReference>
<evidence type="ECO:0000256" key="10">
    <source>
        <dbReference type="ARBA" id="ARBA00022842"/>
    </source>
</evidence>
<evidence type="ECO:0000256" key="12">
    <source>
        <dbReference type="ARBA" id="ARBA00047317"/>
    </source>
</evidence>
<dbReference type="SUPFAM" id="SSF53218">
    <property type="entry name" value="Molybdenum cofactor biosynthesis proteins"/>
    <property type="match status" value="1"/>
</dbReference>
<dbReference type="FunFam" id="3.40.980.10:FF:000004">
    <property type="entry name" value="Molybdopterin molybdenumtransferase"/>
    <property type="match status" value="1"/>
</dbReference>
<comment type="cofactor">
    <cofactor evidence="1 13">
        <name>Mg(2+)</name>
        <dbReference type="ChEBI" id="CHEBI:18420"/>
    </cofactor>
</comment>
<evidence type="ECO:0000256" key="8">
    <source>
        <dbReference type="ARBA" id="ARBA00022679"/>
    </source>
</evidence>
<name>A0A559K0G2_9BACL</name>
<dbReference type="GO" id="GO:0046872">
    <property type="term" value="F:metal ion binding"/>
    <property type="evidence" value="ECO:0007669"/>
    <property type="project" value="UniProtKB-UniRule"/>
</dbReference>
<dbReference type="Proteomes" id="UP000317036">
    <property type="component" value="Unassembled WGS sequence"/>
</dbReference>
<dbReference type="InterPro" id="IPR005110">
    <property type="entry name" value="MoeA_linker/N"/>
</dbReference>
<dbReference type="PANTHER" id="PTHR10192">
    <property type="entry name" value="MOLYBDOPTERIN BIOSYNTHESIS PROTEIN"/>
    <property type="match status" value="1"/>
</dbReference>
<dbReference type="EMBL" id="VNJI01000056">
    <property type="protein sequence ID" value="TVY05540.1"/>
    <property type="molecule type" value="Genomic_DNA"/>
</dbReference>
<dbReference type="Gene3D" id="3.90.105.10">
    <property type="entry name" value="Molybdopterin biosynthesis moea protein, domain 2"/>
    <property type="match status" value="1"/>
</dbReference>
<keyword evidence="8 13" id="KW-0808">Transferase</keyword>
<dbReference type="SMART" id="SM00852">
    <property type="entry name" value="MoCF_biosynth"/>
    <property type="match status" value="1"/>
</dbReference>
<dbReference type="Pfam" id="PF00994">
    <property type="entry name" value="MoCF_biosynth"/>
    <property type="match status" value="1"/>
</dbReference>
<keyword evidence="7 13" id="KW-0500">Molybdenum</keyword>
<dbReference type="OrthoDB" id="9804758at2"/>
<gene>
    <name evidence="15" type="ORF">FPZ49_29590</name>
</gene>
<dbReference type="UniPathway" id="UPA00344"/>
<proteinExistence type="inferred from homology"/>
<organism evidence="15 16">
    <name type="scientific">Paenibacillus cremeus</name>
    <dbReference type="NCBI Taxonomy" id="2163881"/>
    <lineage>
        <taxon>Bacteria</taxon>
        <taxon>Bacillati</taxon>
        <taxon>Bacillota</taxon>
        <taxon>Bacilli</taxon>
        <taxon>Bacillales</taxon>
        <taxon>Paenibacillaceae</taxon>
        <taxon>Paenibacillus</taxon>
    </lineage>
</organism>
<comment type="pathway">
    <text evidence="3 13">Cofactor biosynthesis; molybdopterin biosynthesis.</text>
</comment>
<dbReference type="SUPFAM" id="SSF63882">
    <property type="entry name" value="MoeA N-terminal region -like"/>
    <property type="match status" value="1"/>
</dbReference>
<reference evidence="15 16" key="1">
    <citation type="submission" date="2019-07" db="EMBL/GenBank/DDBJ databases">
        <authorList>
            <person name="Kim J."/>
        </authorList>
    </citation>
    <scope>NUCLEOTIDE SEQUENCE [LARGE SCALE GENOMIC DNA]</scope>
    <source>
        <strain evidence="15 16">JC52</strain>
    </source>
</reference>
<dbReference type="SUPFAM" id="SSF63867">
    <property type="entry name" value="MoeA C-terminal domain-like"/>
    <property type="match status" value="1"/>
</dbReference>
<evidence type="ECO:0000256" key="6">
    <source>
        <dbReference type="ARBA" id="ARBA00021108"/>
    </source>
</evidence>
<dbReference type="GO" id="GO:0061599">
    <property type="term" value="F:molybdopterin molybdotransferase activity"/>
    <property type="evidence" value="ECO:0007669"/>
    <property type="project" value="UniProtKB-UniRule"/>
</dbReference>